<evidence type="ECO:0000256" key="5">
    <source>
        <dbReference type="ARBA" id="ARBA00022840"/>
    </source>
</evidence>
<name>A0A3B1E911_9ZZZZ</name>
<dbReference type="FunFam" id="1.10.510.10:FF:000021">
    <property type="entry name" value="Serine/threonine protein kinase"/>
    <property type="match status" value="1"/>
</dbReference>
<proteinExistence type="predicted"/>
<evidence type="ECO:0000256" key="3">
    <source>
        <dbReference type="ARBA" id="ARBA00022741"/>
    </source>
</evidence>
<dbReference type="InterPro" id="IPR008271">
    <property type="entry name" value="Ser/Thr_kinase_AS"/>
</dbReference>
<dbReference type="AlphaFoldDB" id="A0A3B1E911"/>
<dbReference type="SUPFAM" id="SSF56112">
    <property type="entry name" value="Protein kinase-like (PK-like)"/>
    <property type="match status" value="1"/>
</dbReference>
<accession>A0A3B1E911</accession>
<keyword evidence="7" id="KW-0812">Transmembrane</keyword>
<evidence type="ECO:0000259" key="8">
    <source>
        <dbReference type="PROSITE" id="PS50011"/>
    </source>
</evidence>
<keyword evidence="7" id="KW-1133">Transmembrane helix</keyword>
<dbReference type="GO" id="GO:0004674">
    <property type="term" value="F:protein serine/threonine kinase activity"/>
    <property type="evidence" value="ECO:0007669"/>
    <property type="project" value="UniProtKB-KW"/>
</dbReference>
<evidence type="ECO:0000256" key="7">
    <source>
        <dbReference type="SAM" id="Phobius"/>
    </source>
</evidence>
<gene>
    <name evidence="9" type="ORF">MNBD_PLANCTO03-68</name>
</gene>
<feature type="transmembrane region" description="Helical" evidence="7">
    <location>
        <begin position="437"/>
        <end position="458"/>
    </location>
</feature>
<feature type="domain" description="Protein kinase" evidence="8">
    <location>
        <begin position="125"/>
        <end position="395"/>
    </location>
</feature>
<dbReference type="EMBL" id="UOGK01000693">
    <property type="protein sequence ID" value="VAX42447.1"/>
    <property type="molecule type" value="Genomic_DNA"/>
</dbReference>
<dbReference type="Gene3D" id="3.30.200.20">
    <property type="entry name" value="Phosphorylase Kinase, domain 1"/>
    <property type="match status" value="1"/>
</dbReference>
<organism evidence="9">
    <name type="scientific">hydrothermal vent metagenome</name>
    <dbReference type="NCBI Taxonomy" id="652676"/>
    <lineage>
        <taxon>unclassified sequences</taxon>
        <taxon>metagenomes</taxon>
        <taxon>ecological metagenomes</taxon>
    </lineage>
</organism>
<dbReference type="PANTHER" id="PTHR43289">
    <property type="entry name" value="MITOGEN-ACTIVATED PROTEIN KINASE KINASE KINASE 20-RELATED"/>
    <property type="match status" value="1"/>
</dbReference>
<dbReference type="PROSITE" id="PS00108">
    <property type="entry name" value="PROTEIN_KINASE_ST"/>
    <property type="match status" value="1"/>
</dbReference>
<evidence type="ECO:0000313" key="9">
    <source>
        <dbReference type="EMBL" id="VAX42447.1"/>
    </source>
</evidence>
<keyword evidence="2" id="KW-0808">Transferase</keyword>
<protein>
    <submittedName>
        <fullName evidence="9">Serine/threonine protein kinase PrkC, regulator of stationary phase</fullName>
    </submittedName>
</protein>
<feature type="region of interest" description="Disordered" evidence="6">
    <location>
        <begin position="1"/>
        <end position="38"/>
    </location>
</feature>
<keyword evidence="7" id="KW-0472">Membrane</keyword>
<keyword evidence="5" id="KW-0067">ATP-binding</keyword>
<feature type="non-terminal residue" evidence="9">
    <location>
        <position position="1"/>
    </location>
</feature>
<reference evidence="9" key="1">
    <citation type="submission" date="2018-06" db="EMBL/GenBank/DDBJ databases">
        <authorList>
            <person name="Zhirakovskaya E."/>
        </authorList>
    </citation>
    <scope>NUCLEOTIDE SEQUENCE</scope>
</reference>
<sequence>GTRSMNDTPREQDARQATPTGAGDTRPLPSDDTSTLRDAEQALQEAAPEGTNVDTLVGRLVIEQGLATEDEVGKALDHVKVAREKQSDLSLAEVLVDADFVTKRQIARLRQIIEAQRSGQKIPGYKILGKLGAGAMATVYKAKQLSLDRMVAIKVLPPKFANNPQFIERFYAEGRAAAQLNHPNIVQAFDVGRAGDLYFFIMEYVDGRTVYDDIIKHKRYLEGEALDIIIQIAEALEHAHSKGLIHRDVKPKNVMIAREGVAKLADMGLARAITDKEAAEAEAGKAFGTPYYISPEQIRGEKDVGPPADIYSLGATLYHMVTGTVPFDGKNPSAVMHKHLKAELVPPDHVNPKLNAGISEVIEMMMAKNPAKRYRTCADLLLDLRQVRKGETPTLAHKDVLPEAAIASLAAAEAQAAPTMEMPEDRSGGNNQSIRPWLFRTLCVVAIVSILLNIVLLAT</sequence>
<dbReference type="Gene3D" id="1.10.510.10">
    <property type="entry name" value="Transferase(Phosphotransferase) domain 1"/>
    <property type="match status" value="1"/>
</dbReference>
<dbReference type="PROSITE" id="PS00107">
    <property type="entry name" value="PROTEIN_KINASE_ATP"/>
    <property type="match status" value="1"/>
</dbReference>
<dbReference type="InterPro" id="IPR000719">
    <property type="entry name" value="Prot_kinase_dom"/>
</dbReference>
<evidence type="ECO:0000256" key="6">
    <source>
        <dbReference type="SAM" id="MobiDB-lite"/>
    </source>
</evidence>
<keyword evidence="4 9" id="KW-0418">Kinase</keyword>
<keyword evidence="3" id="KW-0547">Nucleotide-binding</keyword>
<dbReference type="InterPro" id="IPR011009">
    <property type="entry name" value="Kinase-like_dom_sf"/>
</dbReference>
<dbReference type="SMART" id="SM00220">
    <property type="entry name" value="S_TKc"/>
    <property type="match status" value="1"/>
</dbReference>
<dbReference type="Pfam" id="PF00069">
    <property type="entry name" value="Pkinase"/>
    <property type="match status" value="1"/>
</dbReference>
<evidence type="ECO:0000256" key="1">
    <source>
        <dbReference type="ARBA" id="ARBA00022527"/>
    </source>
</evidence>
<dbReference type="InterPro" id="IPR017441">
    <property type="entry name" value="Protein_kinase_ATP_BS"/>
</dbReference>
<evidence type="ECO:0000256" key="2">
    <source>
        <dbReference type="ARBA" id="ARBA00022679"/>
    </source>
</evidence>
<dbReference type="GO" id="GO:0005524">
    <property type="term" value="F:ATP binding"/>
    <property type="evidence" value="ECO:0007669"/>
    <property type="project" value="UniProtKB-KW"/>
</dbReference>
<evidence type="ECO:0000256" key="4">
    <source>
        <dbReference type="ARBA" id="ARBA00022777"/>
    </source>
</evidence>
<dbReference type="PROSITE" id="PS50011">
    <property type="entry name" value="PROTEIN_KINASE_DOM"/>
    <property type="match status" value="1"/>
</dbReference>
<dbReference type="CDD" id="cd14014">
    <property type="entry name" value="STKc_PknB_like"/>
    <property type="match status" value="1"/>
</dbReference>
<dbReference type="PANTHER" id="PTHR43289:SF6">
    <property type="entry name" value="SERINE_THREONINE-PROTEIN KINASE NEKL-3"/>
    <property type="match status" value="1"/>
</dbReference>
<keyword evidence="1 9" id="KW-0723">Serine/threonine-protein kinase</keyword>